<accession>A0A426ZLK3</accession>
<reference evidence="1 2" key="1">
    <citation type="journal article" date="2014" name="Agronomy (Basel)">
        <title>A Draft Genome Sequence for Ensete ventricosum, the Drought-Tolerant Tree Against Hunger.</title>
        <authorList>
            <person name="Harrison J."/>
            <person name="Moore K.A."/>
            <person name="Paszkiewicz K."/>
            <person name="Jones T."/>
            <person name="Grant M."/>
            <person name="Ambacheew D."/>
            <person name="Muzemil S."/>
            <person name="Studholme D.J."/>
        </authorList>
    </citation>
    <scope>NUCLEOTIDE SEQUENCE [LARGE SCALE GENOMIC DNA]</scope>
</reference>
<proteinExistence type="predicted"/>
<dbReference type="Proteomes" id="UP000287651">
    <property type="component" value="Unassembled WGS sequence"/>
</dbReference>
<name>A0A426ZLK3_ENSVE</name>
<dbReference type="EMBL" id="AMZH03006043">
    <property type="protein sequence ID" value="RRT64815.1"/>
    <property type="molecule type" value="Genomic_DNA"/>
</dbReference>
<dbReference type="AlphaFoldDB" id="A0A426ZLK3"/>
<sequence>MEDELLNLTHITEALKVDLSKEAMVDYKKSARFEMGLVRTSQVSYEYGYRVALARFRARYLELEVEEDPFKNLLEDSSVPMEAD</sequence>
<protein>
    <submittedName>
        <fullName evidence="1">Uncharacterized protein</fullName>
    </submittedName>
</protein>
<gene>
    <name evidence="1" type="ORF">B296_00007203</name>
</gene>
<evidence type="ECO:0000313" key="2">
    <source>
        <dbReference type="Proteomes" id="UP000287651"/>
    </source>
</evidence>
<organism evidence="1 2">
    <name type="scientific">Ensete ventricosum</name>
    <name type="common">Abyssinian banana</name>
    <name type="synonym">Musa ensete</name>
    <dbReference type="NCBI Taxonomy" id="4639"/>
    <lineage>
        <taxon>Eukaryota</taxon>
        <taxon>Viridiplantae</taxon>
        <taxon>Streptophyta</taxon>
        <taxon>Embryophyta</taxon>
        <taxon>Tracheophyta</taxon>
        <taxon>Spermatophyta</taxon>
        <taxon>Magnoliopsida</taxon>
        <taxon>Liliopsida</taxon>
        <taxon>Zingiberales</taxon>
        <taxon>Musaceae</taxon>
        <taxon>Ensete</taxon>
    </lineage>
</organism>
<comment type="caution">
    <text evidence="1">The sequence shown here is derived from an EMBL/GenBank/DDBJ whole genome shotgun (WGS) entry which is preliminary data.</text>
</comment>
<evidence type="ECO:0000313" key="1">
    <source>
        <dbReference type="EMBL" id="RRT64815.1"/>
    </source>
</evidence>